<evidence type="ECO:0000256" key="2">
    <source>
        <dbReference type="ARBA" id="ARBA00022525"/>
    </source>
</evidence>
<feature type="disulfide bond" evidence="6">
    <location>
        <begin position="82"/>
        <end position="128"/>
    </location>
</feature>
<dbReference type="GO" id="GO:0004623">
    <property type="term" value="F:phospholipase A2 activity"/>
    <property type="evidence" value="ECO:0007669"/>
    <property type="project" value="UniProtKB-EC"/>
</dbReference>
<evidence type="ECO:0000256" key="4">
    <source>
        <dbReference type="PIRSR" id="PIRSR601211-1"/>
    </source>
</evidence>
<keyword evidence="8" id="KW-0732">Signal</keyword>
<evidence type="ECO:0000256" key="6">
    <source>
        <dbReference type="PIRSR" id="PIRSR601211-3"/>
    </source>
</evidence>
<keyword evidence="5" id="KW-0479">Metal-binding</keyword>
<keyword evidence="8" id="KW-0378">Hydrolase</keyword>
<dbReference type="WBParaSite" id="PSAMB.scaffold221size64352.g3398.t1">
    <property type="protein sequence ID" value="PSAMB.scaffold221size64352.g3398.t1"/>
    <property type="gene ID" value="PSAMB.scaffold221size64352.g3398"/>
</dbReference>
<comment type="catalytic activity">
    <reaction evidence="8">
        <text>a 1,2-diacyl-sn-glycero-3-phosphocholine + H2O = a 1-acyl-sn-glycero-3-phosphocholine + a fatty acid + H(+)</text>
        <dbReference type="Rhea" id="RHEA:15801"/>
        <dbReference type="ChEBI" id="CHEBI:15377"/>
        <dbReference type="ChEBI" id="CHEBI:15378"/>
        <dbReference type="ChEBI" id="CHEBI:28868"/>
        <dbReference type="ChEBI" id="CHEBI:57643"/>
        <dbReference type="ChEBI" id="CHEBI:58168"/>
        <dbReference type="EC" id="3.1.1.4"/>
    </reaction>
</comment>
<evidence type="ECO:0000256" key="1">
    <source>
        <dbReference type="ARBA" id="ARBA00004613"/>
    </source>
</evidence>
<accession>A0A914VMY0</accession>
<feature type="disulfide bond" evidence="6">
    <location>
        <begin position="92"/>
        <end position="121"/>
    </location>
</feature>
<dbReference type="GO" id="GO:0005509">
    <property type="term" value="F:calcium ion binding"/>
    <property type="evidence" value="ECO:0007669"/>
    <property type="project" value="InterPro"/>
</dbReference>
<dbReference type="GO" id="GO:0005576">
    <property type="term" value="C:extracellular region"/>
    <property type="evidence" value="ECO:0007669"/>
    <property type="project" value="UniProtKB-SubCell"/>
</dbReference>
<dbReference type="PANTHER" id="PTHR11716:SF107">
    <property type="entry name" value="PHOSPHOLIPASE A2"/>
    <property type="match status" value="1"/>
</dbReference>
<dbReference type="CDD" id="cd00125">
    <property type="entry name" value="PLA2c"/>
    <property type="match status" value="1"/>
</dbReference>
<dbReference type="InterPro" id="IPR016090">
    <property type="entry name" value="PLA2-like_dom"/>
</dbReference>
<keyword evidence="10" id="KW-1185">Reference proteome</keyword>
<keyword evidence="3 6" id="KW-1015">Disulfide bond</keyword>
<comment type="cofactor">
    <cofactor evidence="5">
        <name>Ca(2+)</name>
        <dbReference type="ChEBI" id="CHEBI:29108"/>
    </cofactor>
    <text evidence="5">Binds 1 Ca(2+) ion per subunit.</text>
</comment>
<dbReference type="SMART" id="SM00085">
    <property type="entry name" value="PA2c"/>
    <property type="match status" value="1"/>
</dbReference>
<evidence type="ECO:0000256" key="7">
    <source>
        <dbReference type="RuleBase" id="RU003654"/>
    </source>
</evidence>
<feature type="signal peptide" evidence="8">
    <location>
        <begin position="1"/>
        <end position="25"/>
    </location>
</feature>
<dbReference type="GO" id="GO:0050482">
    <property type="term" value="P:arachidonate secretion"/>
    <property type="evidence" value="ECO:0007669"/>
    <property type="project" value="InterPro"/>
</dbReference>
<dbReference type="InterPro" id="IPR033113">
    <property type="entry name" value="PLA2_histidine"/>
</dbReference>
<dbReference type="SUPFAM" id="SSF48619">
    <property type="entry name" value="Phospholipase A2, PLA2"/>
    <property type="match status" value="1"/>
</dbReference>
<feature type="binding site" evidence="5">
    <location>
        <position position="61"/>
    </location>
    <ligand>
        <name>Ca(2+)</name>
        <dbReference type="ChEBI" id="CHEBI:29108"/>
    </ligand>
</feature>
<keyword evidence="2 8" id="KW-0964">Secreted</keyword>
<dbReference type="GO" id="GO:0006644">
    <property type="term" value="P:phospholipid metabolic process"/>
    <property type="evidence" value="ECO:0007669"/>
    <property type="project" value="InterPro"/>
</dbReference>
<feature type="binding site" evidence="5">
    <location>
        <position position="80"/>
    </location>
    <ligand>
        <name>Ca(2+)</name>
        <dbReference type="ChEBI" id="CHEBI:29108"/>
    </ligand>
</feature>
<proteinExistence type="inferred from homology"/>
<reference evidence="11" key="1">
    <citation type="submission" date="2022-11" db="UniProtKB">
        <authorList>
            <consortium name="WormBaseParasite"/>
        </authorList>
    </citation>
    <scope>IDENTIFICATION</scope>
</reference>
<dbReference type="Gene3D" id="1.20.90.10">
    <property type="entry name" value="Phospholipase A2 domain"/>
    <property type="match status" value="1"/>
</dbReference>
<evidence type="ECO:0000256" key="5">
    <source>
        <dbReference type="PIRSR" id="PIRSR601211-2"/>
    </source>
</evidence>
<dbReference type="AlphaFoldDB" id="A0A914VMY0"/>
<keyword evidence="8" id="KW-0443">Lipid metabolism</keyword>
<feature type="disulfide bond" evidence="6">
    <location>
        <begin position="60"/>
        <end position="76"/>
    </location>
</feature>
<evidence type="ECO:0000256" key="3">
    <source>
        <dbReference type="ARBA" id="ARBA00023157"/>
    </source>
</evidence>
<dbReference type="InterPro" id="IPR036444">
    <property type="entry name" value="PLipase_A2_dom_sf"/>
</dbReference>
<comment type="similarity">
    <text evidence="7">Belongs to the phospholipase A2 family.</text>
</comment>
<comment type="subcellular location">
    <subcellularLocation>
        <location evidence="1 8">Secreted</location>
    </subcellularLocation>
</comment>
<dbReference type="EC" id="3.1.1.4" evidence="8"/>
<evidence type="ECO:0000313" key="10">
    <source>
        <dbReference type="Proteomes" id="UP000887566"/>
    </source>
</evidence>
<feature type="binding site" evidence="5">
    <location>
        <position position="63"/>
    </location>
    <ligand>
        <name>Ca(2+)</name>
        <dbReference type="ChEBI" id="CHEBI:29108"/>
    </ligand>
</feature>
<feature type="domain" description="Phospholipase A2-like central" evidence="9">
    <location>
        <begin position="34"/>
        <end position="149"/>
    </location>
</feature>
<protein>
    <recommendedName>
        <fullName evidence="8">Phospholipase A2</fullName>
        <ecNumber evidence="8">3.1.1.4</ecNumber>
    </recommendedName>
</protein>
<dbReference type="Pfam" id="PF00068">
    <property type="entry name" value="Phospholip_A2_1"/>
    <property type="match status" value="1"/>
</dbReference>
<dbReference type="Proteomes" id="UP000887566">
    <property type="component" value="Unplaced"/>
</dbReference>
<evidence type="ECO:0000259" key="9">
    <source>
        <dbReference type="SMART" id="SM00085"/>
    </source>
</evidence>
<feature type="disulfide bond" evidence="6">
    <location>
        <begin position="114"/>
        <end position="126"/>
    </location>
</feature>
<feature type="chain" id="PRO_5038166187" description="Phospholipase A2" evidence="8">
    <location>
        <begin position="26"/>
        <end position="150"/>
    </location>
</feature>
<name>A0A914VMY0_9BILA</name>
<dbReference type="PANTHER" id="PTHR11716">
    <property type="entry name" value="PHOSPHOLIPASE A2 FAMILY MEMBER"/>
    <property type="match status" value="1"/>
</dbReference>
<dbReference type="GO" id="GO:0016042">
    <property type="term" value="P:lipid catabolic process"/>
    <property type="evidence" value="ECO:0007669"/>
    <property type="project" value="InterPro"/>
</dbReference>
<dbReference type="PRINTS" id="PR00389">
    <property type="entry name" value="PHPHLIPASEA2"/>
</dbReference>
<feature type="disulfide bond" evidence="6">
    <location>
        <begin position="75"/>
        <end position="135"/>
    </location>
</feature>
<organism evidence="10 11">
    <name type="scientific">Plectus sambesii</name>
    <dbReference type="NCBI Taxonomy" id="2011161"/>
    <lineage>
        <taxon>Eukaryota</taxon>
        <taxon>Metazoa</taxon>
        <taxon>Ecdysozoa</taxon>
        <taxon>Nematoda</taxon>
        <taxon>Chromadorea</taxon>
        <taxon>Plectida</taxon>
        <taxon>Plectina</taxon>
        <taxon>Plectoidea</taxon>
        <taxon>Plectidae</taxon>
        <taxon>Plectus</taxon>
    </lineage>
</organism>
<feature type="active site" evidence="4">
    <location>
        <position position="79"/>
    </location>
</feature>
<feature type="active site" evidence="4">
    <location>
        <position position="129"/>
    </location>
</feature>
<evidence type="ECO:0000256" key="8">
    <source>
        <dbReference type="RuleBase" id="RU361236"/>
    </source>
</evidence>
<keyword evidence="5 8" id="KW-0106">Calcium</keyword>
<dbReference type="InterPro" id="IPR001211">
    <property type="entry name" value="PLA2"/>
</dbReference>
<sequence length="150" mass="16725">MFARPHGLICIILAFTICVVRNTAATKLSPDVTALWNLRGMAKCKLHLNALAYNNYGCWCGVGGCCKPIDPIDDCCMHHDKCYEAAAAEGKCYRFPFAYFDPYAWRCDHGTIICGDNRSPCKAALCACDSAVVNCWARYHRPLGKPRCRH</sequence>
<dbReference type="PROSITE" id="PS00118">
    <property type="entry name" value="PA2_HIS"/>
    <property type="match status" value="1"/>
</dbReference>
<evidence type="ECO:0000313" key="11">
    <source>
        <dbReference type="WBParaSite" id="PSAMB.scaffold221size64352.g3398.t1"/>
    </source>
</evidence>